<organism evidence="1 2">
    <name type="scientific">Rattus norvegicus</name>
    <name type="common">Rat</name>
    <dbReference type="NCBI Taxonomy" id="10116"/>
    <lineage>
        <taxon>Eukaryota</taxon>
        <taxon>Metazoa</taxon>
        <taxon>Chordata</taxon>
        <taxon>Craniata</taxon>
        <taxon>Vertebrata</taxon>
        <taxon>Euteleostomi</taxon>
        <taxon>Mammalia</taxon>
        <taxon>Eutheria</taxon>
        <taxon>Euarchontoglires</taxon>
        <taxon>Glires</taxon>
        <taxon>Rodentia</taxon>
        <taxon>Myomorpha</taxon>
        <taxon>Muroidea</taxon>
        <taxon>Muridae</taxon>
        <taxon>Murinae</taxon>
        <taxon>Rattus</taxon>
    </lineage>
</organism>
<gene>
    <name evidence="1" type="ORF">rCG_32747</name>
</gene>
<evidence type="ECO:0000313" key="2">
    <source>
        <dbReference type="Proteomes" id="UP000234681"/>
    </source>
</evidence>
<reference evidence="1 2" key="1">
    <citation type="submission" date="2005-07" db="EMBL/GenBank/DDBJ databases">
        <authorList>
            <person name="Mural R.J."/>
            <person name="Li P.W."/>
            <person name="Adams M.D."/>
            <person name="Amanatides P.G."/>
            <person name="Baden-Tillson H."/>
            <person name="Barnstead M."/>
            <person name="Chin S.H."/>
            <person name="Dew I."/>
            <person name="Evans C.A."/>
            <person name="Ferriera S."/>
            <person name="Flanigan M."/>
            <person name="Fosler C."/>
            <person name="Glodek A."/>
            <person name="Gu Z."/>
            <person name="Holt R.A."/>
            <person name="Jennings D."/>
            <person name="Kraft C.L."/>
            <person name="Lu F."/>
            <person name="Nguyen T."/>
            <person name="Nusskern D.R."/>
            <person name="Pfannkoch C.M."/>
            <person name="Sitter C."/>
            <person name="Sutton G.G."/>
            <person name="Venter J.C."/>
            <person name="Wang Z."/>
            <person name="Woodage T."/>
            <person name="Zheng X.H."/>
            <person name="Zhong F."/>
        </authorList>
    </citation>
    <scope>NUCLEOTIDE SEQUENCE [LARGE SCALE GENOMIC DNA]</scope>
    <source>
        <strain>BN</strain>
        <strain evidence="2">Sprague-Dawley</strain>
    </source>
</reference>
<dbReference type="Proteomes" id="UP000234681">
    <property type="component" value="Chromosome 10"/>
</dbReference>
<dbReference type="EMBL" id="CH473948">
    <property type="protein sequence ID" value="EDM06721.1"/>
    <property type="molecule type" value="Genomic_DNA"/>
</dbReference>
<accession>A6HL16</accession>
<proteinExistence type="predicted"/>
<protein>
    <submittedName>
        <fullName evidence="1">RCG32747</fullName>
    </submittedName>
</protein>
<sequence>METSPCRLPHHFASNFSRLLGSPGVSSAGAGRWRKDRCVDSSCSHVPCPFCHAEQFHPDAAGEPSELYSKSMSLA</sequence>
<evidence type="ECO:0000313" key="1">
    <source>
        <dbReference type="EMBL" id="EDM06721.1"/>
    </source>
</evidence>
<dbReference type="AlphaFoldDB" id="A6HL16"/>
<name>A6HL16_RAT</name>